<keyword evidence="9 13" id="KW-0418">Kinase</keyword>
<dbReference type="Gene3D" id="3.30.63.10">
    <property type="entry name" value="Guanylate Kinase phosphate binding domain"/>
    <property type="match status" value="1"/>
</dbReference>
<name>A0A1W1Y5P1_9BURK</name>
<dbReference type="CDD" id="cd00071">
    <property type="entry name" value="GMPK"/>
    <property type="match status" value="1"/>
</dbReference>
<dbReference type="GO" id="GO:0004385">
    <property type="term" value="F:GMP kinase activity"/>
    <property type="evidence" value="ECO:0007669"/>
    <property type="project" value="UniProtKB-UniRule"/>
</dbReference>
<dbReference type="InterPro" id="IPR017665">
    <property type="entry name" value="Guanylate_kinase"/>
</dbReference>
<dbReference type="OrthoDB" id="9808150at2"/>
<dbReference type="RefSeq" id="WP_084282125.1">
    <property type="nucleotide sequence ID" value="NZ_FWXJ01000001.1"/>
</dbReference>
<dbReference type="GO" id="GO:0005524">
    <property type="term" value="F:ATP binding"/>
    <property type="evidence" value="ECO:0007669"/>
    <property type="project" value="UniProtKB-UniRule"/>
</dbReference>
<feature type="domain" description="Guanylate kinase-like" evidence="14">
    <location>
        <begin position="5"/>
        <end position="183"/>
    </location>
</feature>
<dbReference type="HAMAP" id="MF_00328">
    <property type="entry name" value="Guanylate_kinase"/>
    <property type="match status" value="1"/>
</dbReference>
<evidence type="ECO:0000256" key="1">
    <source>
        <dbReference type="ARBA" id="ARBA00003531"/>
    </source>
</evidence>
<evidence type="ECO:0000313" key="15">
    <source>
        <dbReference type="EMBL" id="SMC31038.1"/>
    </source>
</evidence>
<keyword evidence="7 13" id="KW-0808">Transferase</keyword>
<organism evidence="15 16">
    <name type="scientific">Polynucleobacter kasalickyi</name>
    <dbReference type="NCBI Taxonomy" id="1938817"/>
    <lineage>
        <taxon>Bacteria</taxon>
        <taxon>Pseudomonadati</taxon>
        <taxon>Pseudomonadota</taxon>
        <taxon>Betaproteobacteria</taxon>
        <taxon>Burkholderiales</taxon>
        <taxon>Burkholderiaceae</taxon>
        <taxon>Polynucleobacter</taxon>
    </lineage>
</organism>
<evidence type="ECO:0000256" key="2">
    <source>
        <dbReference type="ARBA" id="ARBA00004496"/>
    </source>
</evidence>
<keyword evidence="10 13" id="KW-0067">ATP-binding</keyword>
<dbReference type="SUPFAM" id="SSF52540">
    <property type="entry name" value="P-loop containing nucleoside triphosphate hydrolases"/>
    <property type="match status" value="1"/>
</dbReference>
<evidence type="ECO:0000256" key="8">
    <source>
        <dbReference type="ARBA" id="ARBA00022741"/>
    </source>
</evidence>
<dbReference type="PROSITE" id="PS00856">
    <property type="entry name" value="GUANYLATE_KINASE_1"/>
    <property type="match status" value="1"/>
</dbReference>
<keyword evidence="8 13" id="KW-0547">Nucleotide-binding</keyword>
<dbReference type="InterPro" id="IPR020590">
    <property type="entry name" value="Guanylate_kinase_CS"/>
</dbReference>
<evidence type="ECO:0000313" key="16">
    <source>
        <dbReference type="Proteomes" id="UP000192708"/>
    </source>
</evidence>
<evidence type="ECO:0000256" key="5">
    <source>
        <dbReference type="ARBA" id="ARBA00016296"/>
    </source>
</evidence>
<dbReference type="GO" id="GO:0005829">
    <property type="term" value="C:cytosol"/>
    <property type="evidence" value="ECO:0007669"/>
    <property type="project" value="TreeGrafter"/>
</dbReference>
<keyword evidence="16" id="KW-1185">Reference proteome</keyword>
<evidence type="ECO:0000256" key="10">
    <source>
        <dbReference type="ARBA" id="ARBA00022840"/>
    </source>
</evidence>
<keyword evidence="6 13" id="KW-0963">Cytoplasm</keyword>
<evidence type="ECO:0000256" key="6">
    <source>
        <dbReference type="ARBA" id="ARBA00022490"/>
    </source>
</evidence>
<dbReference type="NCBIfam" id="TIGR03263">
    <property type="entry name" value="guanyl_kin"/>
    <property type="match status" value="1"/>
</dbReference>
<evidence type="ECO:0000259" key="14">
    <source>
        <dbReference type="PROSITE" id="PS50052"/>
    </source>
</evidence>
<dbReference type="SMART" id="SM00072">
    <property type="entry name" value="GuKc"/>
    <property type="match status" value="1"/>
</dbReference>
<dbReference type="PANTHER" id="PTHR23117:SF13">
    <property type="entry name" value="GUANYLATE KINASE"/>
    <property type="match status" value="1"/>
</dbReference>
<sequence>MIYSGSMLMVVAPSGAGKSSLVNALMATDPTLTLSISFTTRNPRPGEVDGKNYYFISEAEFLARKESGDFLEWALVHGNYYGTSRSWILEKMQLGQDVILEIDWQGARQIQGLVPQALWIFILPPSIKILEDRLRKRGQDDAQTIEKRVAAAHAELMHLDEADYLVINDLFEAALSELRHIVSASRLRTHQQLSKHRYLVNELQG</sequence>
<comment type="subcellular location">
    <subcellularLocation>
        <location evidence="2 13">Cytoplasm</location>
    </subcellularLocation>
</comment>
<feature type="binding site" evidence="13">
    <location>
        <begin position="12"/>
        <end position="19"/>
    </location>
    <ligand>
        <name>ATP</name>
        <dbReference type="ChEBI" id="CHEBI:30616"/>
    </ligand>
</feature>
<dbReference type="Gene3D" id="3.40.50.300">
    <property type="entry name" value="P-loop containing nucleotide triphosphate hydrolases"/>
    <property type="match status" value="1"/>
</dbReference>
<evidence type="ECO:0000256" key="4">
    <source>
        <dbReference type="ARBA" id="ARBA00012961"/>
    </source>
</evidence>
<evidence type="ECO:0000256" key="13">
    <source>
        <dbReference type="HAMAP-Rule" id="MF_00328"/>
    </source>
</evidence>
<evidence type="ECO:0000256" key="12">
    <source>
        <dbReference type="ARBA" id="ARBA00048594"/>
    </source>
</evidence>
<dbReference type="AlphaFoldDB" id="A0A1W1Y5P1"/>
<dbReference type="PROSITE" id="PS50052">
    <property type="entry name" value="GUANYLATE_KINASE_2"/>
    <property type="match status" value="1"/>
</dbReference>
<evidence type="ECO:0000256" key="7">
    <source>
        <dbReference type="ARBA" id="ARBA00022679"/>
    </source>
</evidence>
<proteinExistence type="inferred from homology"/>
<dbReference type="InterPro" id="IPR008144">
    <property type="entry name" value="Guanylate_kin-like_dom"/>
</dbReference>
<dbReference type="STRING" id="1938817.SAMN06296008_101346"/>
<accession>A0A1W1Y5P1</accession>
<protein>
    <recommendedName>
        <fullName evidence="5 13">Guanylate kinase</fullName>
        <ecNumber evidence="4 13">2.7.4.8</ecNumber>
    </recommendedName>
    <alternativeName>
        <fullName evidence="11 13">GMP kinase</fullName>
    </alternativeName>
</protein>
<dbReference type="Proteomes" id="UP000192708">
    <property type="component" value="Unassembled WGS sequence"/>
</dbReference>
<dbReference type="PANTHER" id="PTHR23117">
    <property type="entry name" value="GUANYLATE KINASE-RELATED"/>
    <property type="match status" value="1"/>
</dbReference>
<comment type="catalytic activity">
    <reaction evidence="12 13">
        <text>GMP + ATP = GDP + ADP</text>
        <dbReference type="Rhea" id="RHEA:20780"/>
        <dbReference type="ChEBI" id="CHEBI:30616"/>
        <dbReference type="ChEBI" id="CHEBI:58115"/>
        <dbReference type="ChEBI" id="CHEBI:58189"/>
        <dbReference type="ChEBI" id="CHEBI:456216"/>
        <dbReference type="EC" id="2.7.4.8"/>
    </reaction>
</comment>
<dbReference type="InterPro" id="IPR008145">
    <property type="entry name" value="GK/Ca_channel_bsu"/>
</dbReference>
<dbReference type="FunFam" id="3.30.63.10:FF:000005">
    <property type="entry name" value="Guanylate kinase"/>
    <property type="match status" value="1"/>
</dbReference>
<dbReference type="EMBL" id="FWXJ01000001">
    <property type="protein sequence ID" value="SMC31038.1"/>
    <property type="molecule type" value="Genomic_DNA"/>
</dbReference>
<evidence type="ECO:0000256" key="3">
    <source>
        <dbReference type="ARBA" id="ARBA00005790"/>
    </source>
</evidence>
<gene>
    <name evidence="13" type="primary">gmk</name>
    <name evidence="15" type="ORF">SAMN06296008_101346</name>
</gene>
<dbReference type="InterPro" id="IPR027417">
    <property type="entry name" value="P-loop_NTPase"/>
</dbReference>
<reference evidence="15 16" key="1">
    <citation type="submission" date="2017-04" db="EMBL/GenBank/DDBJ databases">
        <authorList>
            <person name="Afonso C.L."/>
            <person name="Miller P.J."/>
            <person name="Scott M.A."/>
            <person name="Spackman E."/>
            <person name="Goraichik I."/>
            <person name="Dimitrov K.M."/>
            <person name="Suarez D.L."/>
            <person name="Swayne D.E."/>
        </authorList>
    </citation>
    <scope>NUCLEOTIDE SEQUENCE [LARGE SCALE GENOMIC DNA]</scope>
    <source>
        <strain evidence="15 16">VK13</strain>
    </source>
</reference>
<comment type="function">
    <text evidence="1 13">Essential for recycling GMP and indirectly, cGMP.</text>
</comment>
<evidence type="ECO:0000256" key="11">
    <source>
        <dbReference type="ARBA" id="ARBA00030128"/>
    </source>
</evidence>
<comment type="similarity">
    <text evidence="3 13">Belongs to the guanylate kinase family.</text>
</comment>
<evidence type="ECO:0000256" key="9">
    <source>
        <dbReference type="ARBA" id="ARBA00022777"/>
    </source>
</evidence>
<dbReference type="EC" id="2.7.4.8" evidence="4 13"/>
<dbReference type="Pfam" id="PF00625">
    <property type="entry name" value="Guanylate_kin"/>
    <property type="match status" value="1"/>
</dbReference>